<dbReference type="EMBL" id="FJUY01000003">
    <property type="protein sequence ID" value="CZT16887.1"/>
    <property type="molecule type" value="Genomic_DNA"/>
</dbReference>
<evidence type="ECO:0000256" key="1">
    <source>
        <dbReference type="SAM" id="SignalP"/>
    </source>
</evidence>
<dbReference type="GeneID" id="35597935"/>
<evidence type="ECO:0000313" key="3">
    <source>
        <dbReference type="Proteomes" id="UP000225277"/>
    </source>
</evidence>
<dbReference type="CDD" id="cd11577">
    <property type="entry name" value="GH71"/>
    <property type="match status" value="1"/>
</dbReference>
<proteinExistence type="predicted"/>
<gene>
    <name evidence="2" type="ORF">RCC_02722</name>
</gene>
<dbReference type="STRING" id="112498.A0A2D3UX81"/>
<sequence length="451" mass="48724">MFSFIQLCQLAAVLPTLTSAQNVFAHVVMGVTGGYTVDKWISDIQLAQNHGIEAFALNIAPPFEGTTATQVSNAFTAANDLAGQLSSDFKLFFSFDYLGGGIPWTSGEIVNVLNDYGKNGAHFQVDGKPMVSTFEGTRDEDINSWPGIRSSVRDTIGDIYLVPDWDSRGPNGFDISLVDGTFSWNMWANGPINKTTDNDYAWKNAAESAGGKSYMMGISPWFYTDLPQFHKAWVWRGDSMWSDRWNQALEVKPRFIEIVTWNDFGESHYIGPIDESSIVSGANRYVDNMPHTAWLQTLSYQIAAYKHAYNPDYAAAAASVGSGDEKIVYWYRTTPAAAGSTDATGNDCPSAINTGGYQTCYDTSQILEDEVFAIVMASKAATATIRIGDSTSMYRVGAGINSISKPFNGATGRVSVSLDGVVSGSGVEIVSSPADGVANYNAWVGCAGSCI</sequence>
<feature type="chain" id="PRO_5013810498" evidence="1">
    <location>
        <begin position="21"/>
        <end position="451"/>
    </location>
</feature>
<dbReference type="InterPro" id="IPR005197">
    <property type="entry name" value="Glyco_hydro_71"/>
</dbReference>
<keyword evidence="3" id="KW-1185">Reference proteome</keyword>
<keyword evidence="1" id="KW-0732">Signal</keyword>
<evidence type="ECO:0000313" key="2">
    <source>
        <dbReference type="EMBL" id="CZT16887.1"/>
    </source>
</evidence>
<name>A0A2D3UX81_9PEZI</name>
<feature type="signal peptide" evidence="1">
    <location>
        <begin position="1"/>
        <end position="20"/>
    </location>
</feature>
<protein>
    <submittedName>
        <fullName evidence="2">Related to mutanase</fullName>
    </submittedName>
</protein>
<dbReference type="Pfam" id="PF03659">
    <property type="entry name" value="Glyco_hydro_71"/>
    <property type="match status" value="1"/>
</dbReference>
<organism evidence="2 3">
    <name type="scientific">Ramularia collo-cygni</name>
    <dbReference type="NCBI Taxonomy" id="112498"/>
    <lineage>
        <taxon>Eukaryota</taxon>
        <taxon>Fungi</taxon>
        <taxon>Dikarya</taxon>
        <taxon>Ascomycota</taxon>
        <taxon>Pezizomycotina</taxon>
        <taxon>Dothideomycetes</taxon>
        <taxon>Dothideomycetidae</taxon>
        <taxon>Mycosphaerellales</taxon>
        <taxon>Mycosphaerellaceae</taxon>
        <taxon>Ramularia</taxon>
    </lineage>
</organism>
<dbReference type="OrthoDB" id="3257981at2759"/>
<dbReference type="GO" id="GO:0051118">
    <property type="term" value="F:glucan endo-1,3-alpha-glucosidase activity"/>
    <property type="evidence" value="ECO:0007669"/>
    <property type="project" value="InterPro"/>
</dbReference>
<dbReference type="Proteomes" id="UP000225277">
    <property type="component" value="Unassembled WGS sequence"/>
</dbReference>
<dbReference type="RefSeq" id="XP_023623780.1">
    <property type="nucleotide sequence ID" value="XM_023768012.1"/>
</dbReference>
<dbReference type="AlphaFoldDB" id="A0A2D3UX81"/>
<accession>A0A2D3UX81</accession>
<reference evidence="2 3" key="1">
    <citation type="submission" date="2016-03" db="EMBL/GenBank/DDBJ databases">
        <authorList>
            <person name="Ploux O."/>
        </authorList>
    </citation>
    <scope>NUCLEOTIDE SEQUENCE [LARGE SCALE GENOMIC DNA]</scope>
    <source>
        <strain evidence="2 3">URUG2</strain>
    </source>
</reference>
<dbReference type="Gene3D" id="3.20.20.80">
    <property type="entry name" value="Glycosidases"/>
    <property type="match status" value="1"/>
</dbReference>